<evidence type="ECO:0000256" key="1">
    <source>
        <dbReference type="ARBA" id="ARBA00022737"/>
    </source>
</evidence>
<comment type="caution">
    <text evidence="4">The sequence shown here is derived from an EMBL/GenBank/DDBJ whole genome shotgun (WGS) entry which is preliminary data.</text>
</comment>
<evidence type="ECO:0000313" key="4">
    <source>
        <dbReference type="EMBL" id="RMZ94000.1"/>
    </source>
</evidence>
<feature type="repeat" description="ANK" evidence="3">
    <location>
        <begin position="114"/>
        <end position="150"/>
    </location>
</feature>
<dbReference type="SUPFAM" id="SSF48403">
    <property type="entry name" value="Ankyrin repeat"/>
    <property type="match status" value="2"/>
</dbReference>
<evidence type="ECO:0000256" key="3">
    <source>
        <dbReference type="PROSITE-ProRule" id="PRU00023"/>
    </source>
</evidence>
<sequence length="528" mass="61511">MKPKYEVNRKKMTLDLPNQKSKLDNKISNVSETRNEILKLLNPKERNLKALKDLNNLLGSQHNMPFILNLNDGKVDGSFLHYLTINTQAGDEISWRMVYSLSNAGIDINMQDSKGNTALHLAYMKGYAEIGFEFIEALLKLSPDFRIMNNNGKIAMDYMEDLEQLRCMYEAHYPDVWAAADKSDINIFYRLINGFVKMNTFKNGIKLSSYVRDKCGRNKGNILNLIEKYDEIIDFVHSIYALDFKLMSNLAKLIKDKFDPNIADFSYCFSWFKPFCRNIPKFLLEIGIETKQIEFVRFLLSNGSDVNLPNSKTGNPLYFCAFNPQFAEIKQEILSNANLNVKNHNGQSVLFYLVELFLSENVEDRNGLLQSFIEILHRYPMLLTHRDQDESTLIEEILSKNPTDFKKSKVFLKEISNFILMLLEKRNFKVFQDMFYQSYGLVLLSTPIYLSSSNDFETISFEDYIETYNLKEIKIYLKKIIDSNFVDNKKIILSCGLETIREDRVFIWRAYMANRTSSIPRQALYAFN</sequence>
<dbReference type="Proteomes" id="UP000276133">
    <property type="component" value="Unassembled WGS sequence"/>
</dbReference>
<dbReference type="Gene3D" id="1.25.40.20">
    <property type="entry name" value="Ankyrin repeat-containing domain"/>
    <property type="match status" value="2"/>
</dbReference>
<dbReference type="STRING" id="10195.A0A3M7P5A7"/>
<accession>A0A3M7P5A7</accession>
<organism evidence="4 5">
    <name type="scientific">Brachionus plicatilis</name>
    <name type="common">Marine rotifer</name>
    <name type="synonym">Brachionus muelleri</name>
    <dbReference type="NCBI Taxonomy" id="10195"/>
    <lineage>
        <taxon>Eukaryota</taxon>
        <taxon>Metazoa</taxon>
        <taxon>Spiralia</taxon>
        <taxon>Gnathifera</taxon>
        <taxon>Rotifera</taxon>
        <taxon>Eurotatoria</taxon>
        <taxon>Monogononta</taxon>
        <taxon>Pseudotrocha</taxon>
        <taxon>Ploima</taxon>
        <taxon>Brachionidae</taxon>
        <taxon>Brachionus</taxon>
    </lineage>
</organism>
<protein>
    <submittedName>
        <fullName evidence="4">Ankyrin repeat</fullName>
    </submittedName>
</protein>
<proteinExistence type="predicted"/>
<name>A0A3M7P5A7_BRAPC</name>
<dbReference type="AlphaFoldDB" id="A0A3M7P5A7"/>
<dbReference type="InterPro" id="IPR002110">
    <property type="entry name" value="Ankyrin_rpt"/>
</dbReference>
<reference evidence="4 5" key="1">
    <citation type="journal article" date="2018" name="Sci. Rep.">
        <title>Genomic signatures of local adaptation to the degree of environmental predictability in rotifers.</title>
        <authorList>
            <person name="Franch-Gras L."/>
            <person name="Hahn C."/>
            <person name="Garcia-Roger E.M."/>
            <person name="Carmona M.J."/>
            <person name="Serra M."/>
            <person name="Gomez A."/>
        </authorList>
    </citation>
    <scope>NUCLEOTIDE SEQUENCE [LARGE SCALE GENOMIC DNA]</scope>
    <source>
        <strain evidence="4">HYR1</strain>
    </source>
</reference>
<evidence type="ECO:0000256" key="2">
    <source>
        <dbReference type="ARBA" id="ARBA00023043"/>
    </source>
</evidence>
<dbReference type="EMBL" id="REGN01013377">
    <property type="protein sequence ID" value="RMZ94000.1"/>
    <property type="molecule type" value="Genomic_DNA"/>
</dbReference>
<dbReference type="PRINTS" id="PR01415">
    <property type="entry name" value="ANKYRIN"/>
</dbReference>
<gene>
    <name evidence="4" type="ORF">BpHYR1_015844</name>
</gene>
<keyword evidence="2 3" id="KW-0040">ANK repeat</keyword>
<evidence type="ECO:0000313" key="5">
    <source>
        <dbReference type="Proteomes" id="UP000276133"/>
    </source>
</evidence>
<dbReference type="PROSITE" id="PS50088">
    <property type="entry name" value="ANK_REPEAT"/>
    <property type="match status" value="1"/>
</dbReference>
<keyword evidence="1" id="KW-0677">Repeat</keyword>
<dbReference type="PANTHER" id="PTHR24134">
    <property type="entry name" value="ANKYRIN REPEAT-CONTAINING PROTEIN DDB_G0279043"/>
    <property type="match status" value="1"/>
</dbReference>
<dbReference type="InterPro" id="IPR036770">
    <property type="entry name" value="Ankyrin_rpt-contain_sf"/>
</dbReference>
<dbReference type="OrthoDB" id="432281at2759"/>
<keyword evidence="5" id="KW-1185">Reference proteome</keyword>
<dbReference type="PANTHER" id="PTHR24134:SF9">
    <property type="entry name" value="ANKYRIN REPEAT AND SOCS BOX PROTEIN 8"/>
    <property type="match status" value="1"/>
</dbReference>